<dbReference type="OrthoDB" id="442921at2759"/>
<dbReference type="Proteomes" id="UP000692954">
    <property type="component" value="Unassembled WGS sequence"/>
</dbReference>
<dbReference type="Pfam" id="PF11976">
    <property type="entry name" value="Rad60-SLD"/>
    <property type="match status" value="1"/>
</dbReference>
<name>A0A8S1L985_9CILI</name>
<evidence type="ECO:0000313" key="2">
    <source>
        <dbReference type="EMBL" id="CAD8064398.1"/>
    </source>
</evidence>
<keyword evidence="3" id="KW-1185">Reference proteome</keyword>
<dbReference type="CDD" id="cd16116">
    <property type="entry name" value="Ubl_Smt3_like"/>
    <property type="match status" value="1"/>
</dbReference>
<proteinExistence type="predicted"/>
<dbReference type="AlphaFoldDB" id="A0A8S1L985"/>
<feature type="domain" description="Ubiquitin-like" evidence="1">
    <location>
        <begin position="10"/>
        <end position="85"/>
    </location>
</feature>
<reference evidence="2" key="1">
    <citation type="submission" date="2021-01" db="EMBL/GenBank/DDBJ databases">
        <authorList>
            <consortium name="Genoscope - CEA"/>
            <person name="William W."/>
        </authorList>
    </citation>
    <scope>NUCLEOTIDE SEQUENCE</scope>
</reference>
<dbReference type="FunFam" id="3.10.20.90:FF:000202">
    <property type="entry name" value="Small ubiquitin-related modifier I"/>
    <property type="match status" value="1"/>
</dbReference>
<dbReference type="InterPro" id="IPR000626">
    <property type="entry name" value="Ubiquitin-like_dom"/>
</dbReference>
<gene>
    <name evidence="2" type="ORF">PSON_ATCC_30995.1.T0190095</name>
</gene>
<accession>A0A8S1L985</accession>
<dbReference type="InterPro" id="IPR022617">
    <property type="entry name" value="Rad60/SUMO-like_dom"/>
</dbReference>
<dbReference type="PANTHER" id="PTHR10562">
    <property type="entry name" value="SMALL UBIQUITIN-RELATED MODIFIER"/>
    <property type="match status" value="1"/>
</dbReference>
<protein>
    <recommendedName>
        <fullName evidence="1">Ubiquitin-like domain-containing protein</fullName>
    </recommendedName>
</protein>
<comment type="caution">
    <text evidence="2">The sequence shown here is derived from an EMBL/GenBank/DDBJ whole genome shotgun (WGS) entry which is preliminary data.</text>
</comment>
<dbReference type="PROSITE" id="PS50053">
    <property type="entry name" value="UBIQUITIN_2"/>
    <property type="match status" value="1"/>
</dbReference>
<dbReference type="EMBL" id="CAJJDN010000019">
    <property type="protein sequence ID" value="CAD8064398.1"/>
    <property type="molecule type" value="Genomic_DNA"/>
</dbReference>
<organism evidence="2 3">
    <name type="scientific">Paramecium sonneborni</name>
    <dbReference type="NCBI Taxonomy" id="65129"/>
    <lineage>
        <taxon>Eukaryota</taxon>
        <taxon>Sar</taxon>
        <taxon>Alveolata</taxon>
        <taxon>Ciliophora</taxon>
        <taxon>Intramacronucleata</taxon>
        <taxon>Oligohymenophorea</taxon>
        <taxon>Peniculida</taxon>
        <taxon>Parameciidae</taxon>
        <taxon>Paramecium</taxon>
    </lineage>
</organism>
<dbReference type="SMART" id="SM00213">
    <property type="entry name" value="UBQ"/>
    <property type="match status" value="1"/>
</dbReference>
<evidence type="ECO:0000259" key="1">
    <source>
        <dbReference type="PROSITE" id="PS50053"/>
    </source>
</evidence>
<evidence type="ECO:0000313" key="3">
    <source>
        <dbReference type="Proteomes" id="UP000692954"/>
    </source>
</evidence>
<sequence>MADQSQAEYLNLKVKSQDGEEVFFKIKKQTQFKKLMDAYCSRQNLQIQNVRFLFDGERILETQTPADIGMETGDEIDVVIEQVGGMKSCKSDPFLQRQLVDILNVIYKIVTKNWLIYKYDIKYKQNRLRSQMDIQLRSEGIQSRIYFMKPYKDGNFYFLIMNYVLQNYLIEEIFQMISISCS</sequence>